<dbReference type="EMBL" id="QJTJ01000005">
    <property type="protein sequence ID" value="PYF07399.1"/>
    <property type="molecule type" value="Genomic_DNA"/>
</dbReference>
<dbReference type="RefSeq" id="WP_107933478.1">
    <property type="nucleotide sequence ID" value="NZ_CP085009.1"/>
</dbReference>
<protein>
    <submittedName>
        <fullName evidence="2">Uncharacterized protein DUF2812</fullName>
    </submittedName>
</protein>
<evidence type="ECO:0000256" key="1">
    <source>
        <dbReference type="SAM" id="Phobius"/>
    </source>
</evidence>
<comment type="caution">
    <text evidence="2">The sequence shown here is derived from an EMBL/GenBank/DDBJ whole genome shotgun (WGS) entry which is preliminary data.</text>
</comment>
<keyword evidence="3" id="KW-1185">Reference proteome</keyword>
<reference evidence="2 3" key="1">
    <citation type="submission" date="2018-06" db="EMBL/GenBank/DDBJ databases">
        <title>Genomic Encyclopedia of Archaeal and Bacterial Type Strains, Phase II (KMG-II): from individual species to whole genera.</title>
        <authorList>
            <person name="Goeker M."/>
        </authorList>
    </citation>
    <scope>NUCLEOTIDE SEQUENCE [LARGE SCALE GENOMIC DNA]</scope>
    <source>
        <strain evidence="2 3">KACC 16626</strain>
    </source>
</reference>
<name>A0A318U632_9BACL</name>
<sequence length="179" mass="20618">MKKTKYIMSWGLAFAEKQDLEKLSKKAKQGWRLKSLAFAGFRLEKGAPEHVQYSVDYRLLKEGEKEEYLELFSQAGWEHVCSSYDIHIFKAPYGTTPIYSDTESAVDKLDRLLKPVSLIGKFILPLTMISYLLMNFLTGPIEQFSKIIFLISMVFAVPTLMMVVALMLRKKKLTITKSY</sequence>
<feature type="transmembrane region" description="Helical" evidence="1">
    <location>
        <begin position="147"/>
        <end position="168"/>
    </location>
</feature>
<dbReference type="Pfam" id="PF11193">
    <property type="entry name" value="DUF2812"/>
    <property type="match status" value="1"/>
</dbReference>
<gene>
    <name evidence="2" type="ORF">BJ095_105190</name>
</gene>
<feature type="transmembrane region" description="Helical" evidence="1">
    <location>
        <begin position="118"/>
        <end position="141"/>
    </location>
</feature>
<dbReference type="Proteomes" id="UP000247416">
    <property type="component" value="Unassembled WGS sequence"/>
</dbReference>
<proteinExistence type="predicted"/>
<evidence type="ECO:0000313" key="3">
    <source>
        <dbReference type="Proteomes" id="UP000247416"/>
    </source>
</evidence>
<organism evidence="2 3">
    <name type="scientific">Ureibacillus chungkukjangi</name>
    <dbReference type="NCBI Taxonomy" id="1202712"/>
    <lineage>
        <taxon>Bacteria</taxon>
        <taxon>Bacillati</taxon>
        <taxon>Bacillota</taxon>
        <taxon>Bacilli</taxon>
        <taxon>Bacillales</taxon>
        <taxon>Caryophanaceae</taxon>
        <taxon>Ureibacillus</taxon>
    </lineage>
</organism>
<keyword evidence="1" id="KW-0812">Transmembrane</keyword>
<dbReference type="InterPro" id="IPR021359">
    <property type="entry name" value="DUF2812"/>
</dbReference>
<dbReference type="OrthoDB" id="1928173at2"/>
<dbReference type="AlphaFoldDB" id="A0A318U632"/>
<keyword evidence="1" id="KW-1133">Transmembrane helix</keyword>
<keyword evidence="1" id="KW-0472">Membrane</keyword>
<accession>A0A318U632</accession>
<evidence type="ECO:0000313" key="2">
    <source>
        <dbReference type="EMBL" id="PYF07399.1"/>
    </source>
</evidence>